<evidence type="ECO:0000313" key="2">
    <source>
        <dbReference type="EMBL" id="GMG42067.1"/>
    </source>
</evidence>
<dbReference type="EMBL" id="BSXU01004244">
    <property type="protein sequence ID" value="GMG42067.1"/>
    <property type="molecule type" value="Genomic_DNA"/>
</dbReference>
<keyword evidence="3" id="KW-1185">Reference proteome</keyword>
<accession>A0A9W6YYB6</accession>
<feature type="region of interest" description="Disordered" evidence="1">
    <location>
        <begin position="68"/>
        <end position="108"/>
    </location>
</feature>
<reference evidence="2" key="1">
    <citation type="submission" date="2023-04" db="EMBL/GenBank/DDBJ databases">
        <title>Ambrosiozyma monospora NBRC 1965.</title>
        <authorList>
            <person name="Ichikawa N."/>
            <person name="Sato H."/>
            <person name="Tonouchi N."/>
        </authorList>
    </citation>
    <scope>NUCLEOTIDE SEQUENCE</scope>
    <source>
        <strain evidence="2">NBRC 1965</strain>
    </source>
</reference>
<feature type="compositionally biased region" description="Low complexity" evidence="1">
    <location>
        <begin position="68"/>
        <end position="95"/>
    </location>
</feature>
<dbReference type="AlphaFoldDB" id="A0A9W6YYB6"/>
<name>A0A9W6YYB6_AMBMO</name>
<dbReference type="Proteomes" id="UP001165063">
    <property type="component" value="Unassembled WGS sequence"/>
</dbReference>
<gene>
    <name evidence="2" type="ORF">Amon01_000657500</name>
</gene>
<proteinExistence type="predicted"/>
<comment type="caution">
    <text evidence="2">The sequence shown here is derived from an EMBL/GenBank/DDBJ whole genome shotgun (WGS) entry which is preliminary data.</text>
</comment>
<feature type="compositionally biased region" description="Polar residues" evidence="1">
    <location>
        <begin position="96"/>
        <end position="108"/>
    </location>
</feature>
<protein>
    <submittedName>
        <fullName evidence="2">Unnamed protein product</fullName>
    </submittedName>
</protein>
<organism evidence="2 3">
    <name type="scientific">Ambrosiozyma monospora</name>
    <name type="common">Yeast</name>
    <name type="synonym">Endomycopsis monosporus</name>
    <dbReference type="NCBI Taxonomy" id="43982"/>
    <lineage>
        <taxon>Eukaryota</taxon>
        <taxon>Fungi</taxon>
        <taxon>Dikarya</taxon>
        <taxon>Ascomycota</taxon>
        <taxon>Saccharomycotina</taxon>
        <taxon>Pichiomycetes</taxon>
        <taxon>Pichiales</taxon>
        <taxon>Pichiaceae</taxon>
        <taxon>Ambrosiozyma</taxon>
    </lineage>
</organism>
<sequence length="235" mass="25866">MLPPLNSNKYGGFSNQQDLLDASSFFNQISNSMNNSNNDHKPTIPSISSLSGSNTKNLYPIFPSSTNASTTATTTAPNTHTSPLLSGPTLPSSSSFYPQLNSRSSQQYSDSNDFVKKLNIGSSQKTSADELSKRLASMQIESTPCETDDSEADDDFKDYSSYYDQSDDEYDDMEEEIKIAEFAYHHALIDDIRDYLNFVVSSVQAEQQSHSGSASAFVEPVVKNTATRLYPVIKV</sequence>
<evidence type="ECO:0000256" key="1">
    <source>
        <dbReference type="SAM" id="MobiDB-lite"/>
    </source>
</evidence>
<evidence type="ECO:0000313" key="3">
    <source>
        <dbReference type="Proteomes" id="UP001165063"/>
    </source>
</evidence>